<evidence type="ECO:0000313" key="2">
    <source>
        <dbReference type="EMBL" id="KAL1282518.1"/>
    </source>
</evidence>
<proteinExistence type="predicted"/>
<evidence type="ECO:0000256" key="1">
    <source>
        <dbReference type="SAM" id="MobiDB-lite"/>
    </source>
</evidence>
<keyword evidence="3" id="KW-1185">Reference proteome</keyword>
<comment type="caution">
    <text evidence="2">The sequence shown here is derived from an EMBL/GenBank/DDBJ whole genome shotgun (WGS) entry which is preliminary data.</text>
</comment>
<feature type="compositionally biased region" description="Polar residues" evidence="1">
    <location>
        <begin position="56"/>
        <end position="65"/>
    </location>
</feature>
<protein>
    <submittedName>
        <fullName evidence="2">Uncharacterized protein</fullName>
    </submittedName>
</protein>
<name>A0ABR3P0M9_9TELE</name>
<feature type="region of interest" description="Disordered" evidence="1">
    <location>
        <begin position="47"/>
        <end position="79"/>
    </location>
</feature>
<dbReference type="Proteomes" id="UP001558613">
    <property type="component" value="Unassembled WGS sequence"/>
</dbReference>
<feature type="compositionally biased region" description="Basic and acidic residues" evidence="1">
    <location>
        <begin position="67"/>
        <end position="79"/>
    </location>
</feature>
<reference evidence="2 3" key="1">
    <citation type="submission" date="2023-09" db="EMBL/GenBank/DDBJ databases">
        <authorList>
            <person name="Wang M."/>
        </authorList>
    </citation>
    <scope>NUCLEOTIDE SEQUENCE [LARGE SCALE GENOMIC DNA]</scope>
    <source>
        <strain evidence="2">GT-2023</strain>
        <tissue evidence="2">Liver</tissue>
    </source>
</reference>
<dbReference type="EMBL" id="JAYMGO010000001">
    <property type="protein sequence ID" value="KAL1282518.1"/>
    <property type="molecule type" value="Genomic_DNA"/>
</dbReference>
<gene>
    <name evidence="2" type="ORF">QQF64_001321</name>
</gene>
<organism evidence="2 3">
    <name type="scientific">Cirrhinus molitorella</name>
    <name type="common">mud carp</name>
    <dbReference type="NCBI Taxonomy" id="172907"/>
    <lineage>
        <taxon>Eukaryota</taxon>
        <taxon>Metazoa</taxon>
        <taxon>Chordata</taxon>
        <taxon>Craniata</taxon>
        <taxon>Vertebrata</taxon>
        <taxon>Euteleostomi</taxon>
        <taxon>Actinopterygii</taxon>
        <taxon>Neopterygii</taxon>
        <taxon>Teleostei</taxon>
        <taxon>Ostariophysi</taxon>
        <taxon>Cypriniformes</taxon>
        <taxon>Cyprinidae</taxon>
        <taxon>Labeoninae</taxon>
        <taxon>Labeonini</taxon>
        <taxon>Cirrhinus</taxon>
    </lineage>
</organism>
<sequence>MTAKNHRIVFNRLIDKTNCSKEPTRRSESDFPSLLSSLPDVERSLPIRVSPEGSEPISQRTTGNTFPERRESVTESFERENLIQFKGGIN</sequence>
<accession>A0ABR3P0M9</accession>
<evidence type="ECO:0000313" key="3">
    <source>
        <dbReference type="Proteomes" id="UP001558613"/>
    </source>
</evidence>